<feature type="transmembrane region" description="Helical" evidence="10">
    <location>
        <begin position="259"/>
        <end position="283"/>
    </location>
</feature>
<evidence type="ECO:0000313" key="13">
    <source>
        <dbReference type="Proteomes" id="UP001224428"/>
    </source>
</evidence>
<comment type="subcellular location">
    <subcellularLocation>
        <location evidence="1 10">Cell membrane</location>
        <topology evidence="1 10">Multi-pass membrane protein</topology>
    </subcellularLocation>
</comment>
<keyword evidence="8 10" id="KW-0472">Membrane</keyword>
<keyword evidence="7 10" id="KW-1133">Transmembrane helix</keyword>
<reference evidence="12" key="1">
    <citation type="submission" date="2023-05" db="EMBL/GenBank/DDBJ databases">
        <title>Mycoplasma phocimorsus sp. nov., isolated from Scandinavian patients with seal finger or septic arthritis after contact with seals.</title>
        <authorList>
            <person name="Skafte-Holm A."/>
            <person name="Pedersen T.R."/>
            <person name="Froelund M."/>
            <person name="Stegger M."/>
            <person name="Qvortrup K."/>
            <person name="Michaels D.L."/>
            <person name="Brown D.R."/>
            <person name="Jensen J.S."/>
        </authorList>
    </citation>
    <scope>NUCLEOTIDE SEQUENCE</scope>
    <source>
        <strain evidence="12">M5725</strain>
    </source>
</reference>
<evidence type="ECO:0000256" key="1">
    <source>
        <dbReference type="ARBA" id="ARBA00004651"/>
    </source>
</evidence>
<feature type="transmembrane region" description="Helical" evidence="10">
    <location>
        <begin position="51"/>
        <end position="72"/>
    </location>
</feature>
<comment type="similarity">
    <text evidence="9">Belongs to the binding-protein-dependent transport system permease family. OppBC subfamily.</text>
</comment>
<protein>
    <submittedName>
        <fullName evidence="12">ABC transporter permease</fullName>
    </submittedName>
</protein>
<proteinExistence type="inferred from homology"/>
<accession>A0AAJ1PSE3</accession>
<dbReference type="Gene3D" id="1.10.3720.10">
    <property type="entry name" value="MetI-like"/>
    <property type="match status" value="1"/>
</dbReference>
<evidence type="ECO:0000256" key="6">
    <source>
        <dbReference type="ARBA" id="ARBA00022927"/>
    </source>
</evidence>
<dbReference type="RefSeq" id="WP_283823621.1">
    <property type="nucleotide sequence ID" value="NZ_JASDAY010000022.1"/>
</dbReference>
<dbReference type="EMBL" id="JASDDP010000011">
    <property type="protein sequence ID" value="MDJ1645686.1"/>
    <property type="molecule type" value="Genomic_DNA"/>
</dbReference>
<dbReference type="GO" id="GO:0015031">
    <property type="term" value="P:protein transport"/>
    <property type="evidence" value="ECO:0007669"/>
    <property type="project" value="UniProtKB-KW"/>
</dbReference>
<dbReference type="PANTHER" id="PTHR43386">
    <property type="entry name" value="OLIGOPEPTIDE TRANSPORT SYSTEM PERMEASE PROTEIN APPC"/>
    <property type="match status" value="1"/>
</dbReference>
<sequence length="463" mass="51727">MSKENLFKLSPEQKKLLVFADSKIRKSTNEITGKPKIMFVEILKRYFSNPYVVIATIVFFAIIVISLSVILFSKVYHPEYLEQNISPYKIDVAPSAAGQLIDKSPEWLPPEYIQIISKFKETGNTSLLGGTDADKLQGIYNYIPELNKYLQLTPDYLKEINGRLEFTYNAYYFNYIKKVIEKMEQPISEGGLGIMFKDLLPTINGDKLVDPIKTLQGHEQWIADQWNEFAIKGAYKSLLGTDEVGNDIWTRTWAGTWQVIWIALVVATIETIIGVAIGAYLGFHAYKKVDTIIMRVIEIITSIPGLIWFLLIVSFFNSPSSGALIIAFIIIGWTGPVAGARLFIITVKDEEFIVASKSLGAKEARQIFSHALPAIIGKIAQSFVRRIPSVVLGISSLAFLGFYKDDGLNANLGSLLIEANGKSDKNIWLLVLPTTILMSLSLSLHFIALGVHDALDPRVIRAK</sequence>
<evidence type="ECO:0000256" key="10">
    <source>
        <dbReference type="RuleBase" id="RU363032"/>
    </source>
</evidence>
<dbReference type="SUPFAM" id="SSF161098">
    <property type="entry name" value="MetI-like"/>
    <property type="match status" value="1"/>
</dbReference>
<evidence type="ECO:0000256" key="5">
    <source>
        <dbReference type="ARBA" id="ARBA00022856"/>
    </source>
</evidence>
<dbReference type="PROSITE" id="PS50928">
    <property type="entry name" value="ABC_TM1"/>
    <property type="match status" value="1"/>
</dbReference>
<evidence type="ECO:0000256" key="4">
    <source>
        <dbReference type="ARBA" id="ARBA00022692"/>
    </source>
</evidence>
<dbReference type="AlphaFoldDB" id="A0AAJ1PSE3"/>
<evidence type="ECO:0000256" key="7">
    <source>
        <dbReference type="ARBA" id="ARBA00022989"/>
    </source>
</evidence>
<dbReference type="InterPro" id="IPR050366">
    <property type="entry name" value="BP-dependent_transpt_permease"/>
</dbReference>
<dbReference type="GO" id="GO:0005886">
    <property type="term" value="C:plasma membrane"/>
    <property type="evidence" value="ECO:0007669"/>
    <property type="project" value="UniProtKB-SubCell"/>
</dbReference>
<dbReference type="InterPro" id="IPR000515">
    <property type="entry name" value="MetI-like"/>
</dbReference>
<evidence type="ECO:0000256" key="2">
    <source>
        <dbReference type="ARBA" id="ARBA00022448"/>
    </source>
</evidence>
<organism evidence="12 13">
    <name type="scientific">Mycoplasma phocimorsus</name>
    <dbReference type="NCBI Taxonomy" id="3045839"/>
    <lineage>
        <taxon>Bacteria</taxon>
        <taxon>Bacillati</taxon>
        <taxon>Mycoplasmatota</taxon>
        <taxon>Mollicutes</taxon>
        <taxon>Mycoplasmataceae</taxon>
        <taxon>Mycoplasma</taxon>
    </lineage>
</organism>
<dbReference type="Proteomes" id="UP001224428">
    <property type="component" value="Unassembled WGS sequence"/>
</dbReference>
<gene>
    <name evidence="12" type="ORF">QLQ80_01085</name>
</gene>
<feature type="transmembrane region" description="Helical" evidence="10">
    <location>
        <begin position="427"/>
        <end position="451"/>
    </location>
</feature>
<dbReference type="GO" id="GO:0055085">
    <property type="term" value="P:transmembrane transport"/>
    <property type="evidence" value="ECO:0007669"/>
    <property type="project" value="InterPro"/>
</dbReference>
<feature type="transmembrane region" description="Helical" evidence="10">
    <location>
        <begin position="322"/>
        <end position="344"/>
    </location>
</feature>
<dbReference type="InterPro" id="IPR035906">
    <property type="entry name" value="MetI-like_sf"/>
</dbReference>
<evidence type="ECO:0000256" key="9">
    <source>
        <dbReference type="ARBA" id="ARBA00024202"/>
    </source>
</evidence>
<comment type="caution">
    <text evidence="12">The sequence shown here is derived from an EMBL/GenBank/DDBJ whole genome shotgun (WGS) entry which is preliminary data.</text>
</comment>
<keyword evidence="2 10" id="KW-0813">Transport</keyword>
<evidence type="ECO:0000256" key="8">
    <source>
        <dbReference type="ARBA" id="ARBA00023136"/>
    </source>
</evidence>
<evidence type="ECO:0000256" key="3">
    <source>
        <dbReference type="ARBA" id="ARBA00022475"/>
    </source>
</evidence>
<dbReference type="PANTHER" id="PTHR43386:SF24">
    <property type="entry name" value="OLIGOPEPTIDE TRANSPORT SYSTEM PERMEASE PROTEIN AMID"/>
    <property type="match status" value="1"/>
</dbReference>
<evidence type="ECO:0000313" key="12">
    <source>
        <dbReference type="EMBL" id="MDJ1645686.1"/>
    </source>
</evidence>
<keyword evidence="13" id="KW-1185">Reference proteome</keyword>
<keyword evidence="3" id="KW-1003">Cell membrane</keyword>
<keyword evidence="4 10" id="KW-0812">Transmembrane</keyword>
<dbReference type="GO" id="GO:0015833">
    <property type="term" value="P:peptide transport"/>
    <property type="evidence" value="ECO:0007669"/>
    <property type="project" value="UniProtKB-KW"/>
</dbReference>
<name>A0AAJ1PSE3_9MOLU</name>
<keyword evidence="6" id="KW-0653">Protein transport</keyword>
<evidence type="ECO:0000259" key="11">
    <source>
        <dbReference type="PROSITE" id="PS50928"/>
    </source>
</evidence>
<dbReference type="CDD" id="cd06261">
    <property type="entry name" value="TM_PBP2"/>
    <property type="match status" value="1"/>
</dbReference>
<feature type="domain" description="ABC transmembrane type-1" evidence="11">
    <location>
        <begin position="260"/>
        <end position="448"/>
    </location>
</feature>
<keyword evidence="5" id="KW-0571">Peptide transport</keyword>
<feature type="transmembrane region" description="Helical" evidence="10">
    <location>
        <begin position="295"/>
        <end position="316"/>
    </location>
</feature>
<dbReference type="Pfam" id="PF00528">
    <property type="entry name" value="BPD_transp_1"/>
    <property type="match status" value="1"/>
</dbReference>